<dbReference type="Proteomes" id="UP000305539">
    <property type="component" value="Unassembled WGS sequence"/>
</dbReference>
<keyword evidence="2" id="KW-0479">Metal-binding</keyword>
<keyword evidence="3" id="KW-0847">Vitamin C</keyword>
<dbReference type="GO" id="GO:0005506">
    <property type="term" value="F:iron ion binding"/>
    <property type="evidence" value="ECO:0007669"/>
    <property type="project" value="InterPro"/>
</dbReference>
<evidence type="ECO:0000256" key="2">
    <source>
        <dbReference type="ARBA" id="ARBA00022723"/>
    </source>
</evidence>
<dbReference type="PANTHER" id="PTHR10869">
    <property type="entry name" value="PROLYL 4-HYDROXYLASE ALPHA SUBUNIT"/>
    <property type="match status" value="1"/>
</dbReference>
<dbReference type="PROSITE" id="PS51471">
    <property type="entry name" value="FE2OG_OXY"/>
    <property type="match status" value="1"/>
</dbReference>
<gene>
    <name evidence="8" type="ORF">FAZ69_28120</name>
</gene>
<dbReference type="GO" id="GO:0031418">
    <property type="term" value="F:L-ascorbic acid binding"/>
    <property type="evidence" value="ECO:0007669"/>
    <property type="project" value="UniProtKB-KW"/>
</dbReference>
<dbReference type="InterPro" id="IPR044862">
    <property type="entry name" value="Pro_4_hyd_alph_FE2OG_OXY"/>
</dbReference>
<dbReference type="SMART" id="SM00702">
    <property type="entry name" value="P4Hc"/>
    <property type="match status" value="1"/>
</dbReference>
<dbReference type="InterPro" id="IPR005123">
    <property type="entry name" value="Oxoglu/Fe-dep_dioxygenase_dom"/>
</dbReference>
<dbReference type="InterPro" id="IPR045054">
    <property type="entry name" value="P4HA-like"/>
</dbReference>
<evidence type="ECO:0000256" key="1">
    <source>
        <dbReference type="ARBA" id="ARBA00001961"/>
    </source>
</evidence>
<proteinExistence type="predicted"/>
<reference evidence="8 9" key="1">
    <citation type="submission" date="2019-04" db="EMBL/GenBank/DDBJ databases">
        <title>Trinickia sp. 7GSK02, isolated from subtropical forest soil.</title>
        <authorList>
            <person name="Gao Z.-H."/>
            <person name="Qiu L.-H."/>
        </authorList>
    </citation>
    <scope>NUCLEOTIDE SEQUENCE [LARGE SCALE GENOMIC DNA]</scope>
    <source>
        <strain evidence="8 9">7GSK02</strain>
    </source>
</reference>
<evidence type="ECO:0000256" key="3">
    <source>
        <dbReference type="ARBA" id="ARBA00022896"/>
    </source>
</evidence>
<evidence type="ECO:0000313" key="8">
    <source>
        <dbReference type="EMBL" id="TKC81486.1"/>
    </source>
</evidence>
<keyword evidence="9" id="KW-1185">Reference proteome</keyword>
<dbReference type="PANTHER" id="PTHR10869:SF246">
    <property type="entry name" value="TRANSMEMBRANE PROLYL 4-HYDROXYLASE"/>
    <property type="match status" value="1"/>
</dbReference>
<accession>A0A4U1HRR2</accession>
<evidence type="ECO:0000256" key="4">
    <source>
        <dbReference type="ARBA" id="ARBA00022964"/>
    </source>
</evidence>
<keyword evidence="5" id="KW-0560">Oxidoreductase</keyword>
<dbReference type="AlphaFoldDB" id="A0A4U1HRR2"/>
<dbReference type="InterPro" id="IPR006620">
    <property type="entry name" value="Pro_4_hyd_alph"/>
</dbReference>
<organism evidence="8 9">
    <name type="scientific">Trinickia terrae</name>
    <dbReference type="NCBI Taxonomy" id="2571161"/>
    <lineage>
        <taxon>Bacteria</taxon>
        <taxon>Pseudomonadati</taxon>
        <taxon>Pseudomonadota</taxon>
        <taxon>Betaproteobacteria</taxon>
        <taxon>Burkholderiales</taxon>
        <taxon>Burkholderiaceae</taxon>
        <taxon>Trinickia</taxon>
    </lineage>
</organism>
<protein>
    <submittedName>
        <fullName evidence="8">2-oxoglutarate-dependent dioxygenase</fullName>
    </submittedName>
</protein>
<evidence type="ECO:0000256" key="6">
    <source>
        <dbReference type="ARBA" id="ARBA00023004"/>
    </source>
</evidence>
<dbReference type="Gene3D" id="2.60.120.620">
    <property type="entry name" value="q2cbj1_9rhob like domain"/>
    <property type="match status" value="1"/>
</dbReference>
<comment type="caution">
    <text evidence="8">The sequence shown here is derived from an EMBL/GenBank/DDBJ whole genome shotgun (WGS) entry which is preliminary data.</text>
</comment>
<name>A0A4U1HRR2_9BURK</name>
<comment type="cofactor">
    <cofactor evidence="1">
        <name>L-ascorbate</name>
        <dbReference type="ChEBI" id="CHEBI:38290"/>
    </cofactor>
</comment>
<dbReference type="EMBL" id="SWJE01000018">
    <property type="protein sequence ID" value="TKC81486.1"/>
    <property type="molecule type" value="Genomic_DNA"/>
</dbReference>
<feature type="domain" description="Fe2OG dioxygenase" evidence="7">
    <location>
        <begin position="176"/>
        <end position="285"/>
    </location>
</feature>
<dbReference type="OrthoDB" id="269774at2"/>
<dbReference type="RefSeq" id="WP_136898359.1">
    <property type="nucleotide sequence ID" value="NZ_SWJE01000018.1"/>
</dbReference>
<keyword evidence="6" id="KW-0408">Iron</keyword>
<evidence type="ECO:0000313" key="9">
    <source>
        <dbReference type="Proteomes" id="UP000305539"/>
    </source>
</evidence>
<sequence>MLIVDAAWTEWLNTNAGLGCTPESMVDAMVKSGFDVDYAGVQVKMAINRHKGRTDAPAEAEAAAGQISAEYVYDAIPVASGNVIRAYDRDVQVLMRVEQPQVIVFGNVLSPEECSELIERSRSKLKRSGTVNPETGGTDIIPARTSEGTWFKRCEDAFIERIDKRIASLMNWPLENGEGLQILHYKVGGEYRAHYDYFDPNTKGSAVHIQRGGQRVATLVVYLNDVPDGGETTFPEAGITVGGRQGNAVYFRYMNDQRQLDPLSLHGGAPVREGEKWVMTKWVREHRRDV</sequence>
<keyword evidence="4 8" id="KW-0223">Dioxygenase</keyword>
<dbReference type="Pfam" id="PF13640">
    <property type="entry name" value="2OG-FeII_Oxy_3"/>
    <property type="match status" value="1"/>
</dbReference>
<evidence type="ECO:0000259" key="7">
    <source>
        <dbReference type="PROSITE" id="PS51471"/>
    </source>
</evidence>
<dbReference type="GO" id="GO:0004656">
    <property type="term" value="F:procollagen-proline 4-dioxygenase activity"/>
    <property type="evidence" value="ECO:0007669"/>
    <property type="project" value="TreeGrafter"/>
</dbReference>
<evidence type="ECO:0000256" key="5">
    <source>
        <dbReference type="ARBA" id="ARBA00023002"/>
    </source>
</evidence>